<evidence type="ECO:0000313" key="1">
    <source>
        <dbReference type="EMBL" id="KAI4365640.1"/>
    </source>
</evidence>
<gene>
    <name evidence="1" type="ORF">MLD38_021606</name>
</gene>
<proteinExistence type="predicted"/>
<name>A0ACB9QGT8_9MYRT</name>
<sequence length="96" mass="10841">MHICLARPMTFPRTKQGLRGTPSTANKDFISPPDVIPAAADRRLWGRIEDRILFSLRLCGFLGSSPPGAEDTPRIVLRGSFFLAVRMIRLIRSNYR</sequence>
<accession>A0ACB9QGT8</accession>
<organism evidence="1 2">
    <name type="scientific">Melastoma candidum</name>
    <dbReference type="NCBI Taxonomy" id="119954"/>
    <lineage>
        <taxon>Eukaryota</taxon>
        <taxon>Viridiplantae</taxon>
        <taxon>Streptophyta</taxon>
        <taxon>Embryophyta</taxon>
        <taxon>Tracheophyta</taxon>
        <taxon>Spermatophyta</taxon>
        <taxon>Magnoliopsida</taxon>
        <taxon>eudicotyledons</taxon>
        <taxon>Gunneridae</taxon>
        <taxon>Pentapetalae</taxon>
        <taxon>rosids</taxon>
        <taxon>malvids</taxon>
        <taxon>Myrtales</taxon>
        <taxon>Melastomataceae</taxon>
        <taxon>Melastomatoideae</taxon>
        <taxon>Melastomateae</taxon>
        <taxon>Melastoma</taxon>
    </lineage>
</organism>
<dbReference type="EMBL" id="CM042885">
    <property type="protein sequence ID" value="KAI4365640.1"/>
    <property type="molecule type" value="Genomic_DNA"/>
</dbReference>
<comment type="caution">
    <text evidence="1">The sequence shown here is derived from an EMBL/GenBank/DDBJ whole genome shotgun (WGS) entry which is preliminary data.</text>
</comment>
<evidence type="ECO:0000313" key="2">
    <source>
        <dbReference type="Proteomes" id="UP001057402"/>
    </source>
</evidence>
<keyword evidence="2" id="KW-1185">Reference proteome</keyword>
<dbReference type="Proteomes" id="UP001057402">
    <property type="component" value="Chromosome 6"/>
</dbReference>
<reference evidence="2" key="1">
    <citation type="journal article" date="2023" name="Front. Plant Sci.">
        <title>Chromosomal-level genome assembly of Melastoma candidum provides insights into trichome evolution.</title>
        <authorList>
            <person name="Zhong Y."/>
            <person name="Wu W."/>
            <person name="Sun C."/>
            <person name="Zou P."/>
            <person name="Liu Y."/>
            <person name="Dai S."/>
            <person name="Zhou R."/>
        </authorList>
    </citation>
    <scope>NUCLEOTIDE SEQUENCE [LARGE SCALE GENOMIC DNA]</scope>
</reference>
<protein>
    <submittedName>
        <fullName evidence="1">Uncharacterized protein</fullName>
    </submittedName>
</protein>